<gene>
    <name evidence="5" type="ORF">FYJ73_08055</name>
</gene>
<feature type="domain" description="Peptidase S24/S26A/S26B/S26C" evidence="4">
    <location>
        <begin position="100"/>
        <end position="204"/>
    </location>
</feature>
<evidence type="ECO:0000259" key="4">
    <source>
        <dbReference type="Pfam" id="PF00717"/>
    </source>
</evidence>
<dbReference type="GO" id="GO:0003677">
    <property type="term" value="F:DNA binding"/>
    <property type="evidence" value="ECO:0007669"/>
    <property type="project" value="UniProtKB-KW"/>
</dbReference>
<dbReference type="PANTHER" id="PTHR40661:SF1">
    <property type="entry name" value="HTH CRO_C1-TYPE DOMAIN-CONTAINING PROTEIN"/>
    <property type="match status" value="1"/>
</dbReference>
<dbReference type="AlphaFoldDB" id="A0A7K0KFA2"/>
<dbReference type="SUPFAM" id="SSF51306">
    <property type="entry name" value="LexA/Signal peptidase"/>
    <property type="match status" value="1"/>
</dbReference>
<sequence length="215" mass="24608">MRIAKYDYEAMPRETRNLYLLMMDKTAGGQTAFAQEIGVRQQTLTRLFRPDPRNGRYPAISPDIKEKVCRHYGLDQSFFLAETESSLRNTDQTRPRIDQTASAGKLTEEIDVSYERYPVIKQLPDYDFTILVKGDSMEPEIKSGDELACRVVTDASFIQWGKVHVLDTDQGIVVKRIYDDKDGLKCVSDNPKYLPFTVPKDQLRSVCLVVGLVRF</sequence>
<dbReference type="PANTHER" id="PTHR40661">
    <property type="match status" value="1"/>
</dbReference>
<evidence type="ECO:0000313" key="6">
    <source>
        <dbReference type="Proteomes" id="UP000438914"/>
    </source>
</evidence>
<keyword evidence="2" id="KW-0238">DNA-binding</keyword>
<organism evidence="5 6">
    <name type="scientific">Hallella mizrahii</name>
    <dbReference type="NCBI Taxonomy" id="2606637"/>
    <lineage>
        <taxon>Bacteria</taxon>
        <taxon>Pseudomonadati</taxon>
        <taxon>Bacteroidota</taxon>
        <taxon>Bacteroidia</taxon>
        <taxon>Bacteroidales</taxon>
        <taxon>Prevotellaceae</taxon>
        <taxon>Hallella</taxon>
    </lineage>
</organism>
<evidence type="ECO:0000313" key="5">
    <source>
        <dbReference type="EMBL" id="MST84621.1"/>
    </source>
</evidence>
<keyword evidence="3" id="KW-0804">Transcription</keyword>
<name>A0A7K0KFA2_9BACT</name>
<dbReference type="EMBL" id="VUNG01000018">
    <property type="protein sequence ID" value="MST84621.1"/>
    <property type="molecule type" value="Genomic_DNA"/>
</dbReference>
<dbReference type="InterPro" id="IPR036286">
    <property type="entry name" value="LexA/Signal_pep-like_sf"/>
</dbReference>
<dbReference type="InterPro" id="IPR015927">
    <property type="entry name" value="Peptidase_S24_S26A/B/C"/>
</dbReference>
<comment type="caution">
    <text evidence="5">The sequence shown here is derived from an EMBL/GenBank/DDBJ whole genome shotgun (WGS) entry which is preliminary data.</text>
</comment>
<keyword evidence="1" id="KW-0805">Transcription regulation</keyword>
<dbReference type="RefSeq" id="WP_154534207.1">
    <property type="nucleotide sequence ID" value="NZ_VUNG01000018.1"/>
</dbReference>
<dbReference type="InterPro" id="IPR039418">
    <property type="entry name" value="LexA-like"/>
</dbReference>
<accession>A0A7K0KFA2</accession>
<keyword evidence="6" id="KW-1185">Reference proteome</keyword>
<evidence type="ECO:0000256" key="1">
    <source>
        <dbReference type="ARBA" id="ARBA00023015"/>
    </source>
</evidence>
<evidence type="ECO:0000256" key="3">
    <source>
        <dbReference type="ARBA" id="ARBA00023163"/>
    </source>
</evidence>
<dbReference type="Gene3D" id="2.10.109.10">
    <property type="entry name" value="Umud Fragment, subunit A"/>
    <property type="match status" value="1"/>
</dbReference>
<reference evidence="5 6" key="1">
    <citation type="submission" date="2019-08" db="EMBL/GenBank/DDBJ databases">
        <title>In-depth cultivation of the pig gut microbiome towards novel bacterial diversity and tailored functional studies.</title>
        <authorList>
            <person name="Wylensek D."/>
            <person name="Hitch T.C.A."/>
            <person name="Clavel T."/>
        </authorList>
    </citation>
    <scope>NUCLEOTIDE SEQUENCE [LARGE SCALE GENOMIC DNA]</scope>
    <source>
        <strain evidence="5 6">LKV-178-WT-2A</strain>
    </source>
</reference>
<dbReference type="Proteomes" id="UP000438914">
    <property type="component" value="Unassembled WGS sequence"/>
</dbReference>
<evidence type="ECO:0000256" key="2">
    <source>
        <dbReference type="ARBA" id="ARBA00023125"/>
    </source>
</evidence>
<proteinExistence type="predicted"/>
<protein>
    <recommendedName>
        <fullName evidence="4">Peptidase S24/S26A/S26B/S26C domain-containing protein</fullName>
    </recommendedName>
</protein>
<dbReference type="CDD" id="cd06529">
    <property type="entry name" value="S24_LexA-like"/>
    <property type="match status" value="1"/>
</dbReference>
<dbReference type="Pfam" id="PF00717">
    <property type="entry name" value="Peptidase_S24"/>
    <property type="match status" value="1"/>
</dbReference>